<evidence type="ECO:0000313" key="2">
    <source>
        <dbReference type="Proteomes" id="UP001062846"/>
    </source>
</evidence>
<reference evidence="1" key="1">
    <citation type="submission" date="2022-02" db="EMBL/GenBank/DDBJ databases">
        <title>Plant Genome Project.</title>
        <authorList>
            <person name="Zhang R.-G."/>
        </authorList>
    </citation>
    <scope>NUCLEOTIDE SEQUENCE</scope>
    <source>
        <strain evidence="1">AT1</strain>
    </source>
</reference>
<sequence>MLPESISVIEILELDPYNIKFMAAGGVPKSLPTTLAHLKILKLINICFGDVSLVSNILCLIRSSPNMEKLEVVAWPEGNALVDPVLELLEVEGRSDTTLNQLCEVKMHLISGMSELLFLKFILAKSRKLETVIVGSLGDVHVGFGLLKEWTRFRRLSPQAEIIFETPGVGVAVYGFE</sequence>
<dbReference type="EMBL" id="CM046399">
    <property type="protein sequence ID" value="KAI8527406.1"/>
    <property type="molecule type" value="Genomic_DNA"/>
</dbReference>
<protein>
    <submittedName>
        <fullName evidence="1">Uncharacterized protein</fullName>
    </submittedName>
</protein>
<organism evidence="1 2">
    <name type="scientific">Rhododendron molle</name>
    <name type="common">Chinese azalea</name>
    <name type="synonym">Azalea mollis</name>
    <dbReference type="NCBI Taxonomy" id="49168"/>
    <lineage>
        <taxon>Eukaryota</taxon>
        <taxon>Viridiplantae</taxon>
        <taxon>Streptophyta</taxon>
        <taxon>Embryophyta</taxon>
        <taxon>Tracheophyta</taxon>
        <taxon>Spermatophyta</taxon>
        <taxon>Magnoliopsida</taxon>
        <taxon>eudicotyledons</taxon>
        <taxon>Gunneridae</taxon>
        <taxon>Pentapetalae</taxon>
        <taxon>asterids</taxon>
        <taxon>Ericales</taxon>
        <taxon>Ericaceae</taxon>
        <taxon>Ericoideae</taxon>
        <taxon>Rhodoreae</taxon>
        <taxon>Rhododendron</taxon>
    </lineage>
</organism>
<accession>A0ACC0LGL3</accession>
<gene>
    <name evidence="1" type="ORF">RHMOL_Rhmol12G0072500</name>
</gene>
<proteinExistence type="predicted"/>
<evidence type="ECO:0000313" key="1">
    <source>
        <dbReference type="EMBL" id="KAI8527406.1"/>
    </source>
</evidence>
<keyword evidence="2" id="KW-1185">Reference proteome</keyword>
<name>A0ACC0LGL3_RHOML</name>
<dbReference type="Proteomes" id="UP001062846">
    <property type="component" value="Chromosome 12"/>
</dbReference>
<comment type="caution">
    <text evidence="1">The sequence shown here is derived from an EMBL/GenBank/DDBJ whole genome shotgun (WGS) entry which is preliminary data.</text>
</comment>